<dbReference type="STRING" id="264697.ABE28_022560"/>
<dbReference type="Proteomes" id="UP000077926">
    <property type="component" value="Chromosome"/>
</dbReference>
<dbReference type="KEGG" id="bmur:ABE28_022560"/>
<evidence type="ECO:0000256" key="3">
    <source>
        <dbReference type="NCBIfam" id="TIGR01518"/>
    </source>
</evidence>
<proteinExistence type="predicted"/>
<protein>
    <recommendedName>
        <fullName evidence="3">Glycerol-3-phosphate cytidylyltransferase</fullName>
        <ecNumber evidence="3">2.7.7.39</ecNumber>
    </recommendedName>
</protein>
<dbReference type="EMBL" id="CP017080">
    <property type="protein sequence ID" value="AOH57136.1"/>
    <property type="molecule type" value="Genomic_DNA"/>
</dbReference>
<gene>
    <name evidence="5" type="ORF">ABE28_022560</name>
</gene>
<dbReference type="InterPro" id="IPR014729">
    <property type="entry name" value="Rossmann-like_a/b/a_fold"/>
</dbReference>
<dbReference type="GO" id="GO:0019350">
    <property type="term" value="P:teichoic acid biosynthetic process"/>
    <property type="evidence" value="ECO:0007669"/>
    <property type="project" value="InterPro"/>
</dbReference>
<reference evidence="5 6" key="1">
    <citation type="submission" date="2016-08" db="EMBL/GenBank/DDBJ databases">
        <title>Complete genome sequence of Bacillus muralis G25-68, a strain with toxicity to nematodes.</title>
        <authorList>
            <person name="Zheng Z."/>
        </authorList>
    </citation>
    <scope>NUCLEOTIDE SEQUENCE [LARGE SCALE GENOMIC DNA]</scope>
    <source>
        <strain evidence="5 6">G25-68</strain>
    </source>
</reference>
<evidence type="ECO:0000256" key="1">
    <source>
        <dbReference type="ARBA" id="ARBA00022679"/>
    </source>
</evidence>
<organism evidence="5 6">
    <name type="scientific">Peribacillus muralis</name>
    <dbReference type="NCBI Taxonomy" id="264697"/>
    <lineage>
        <taxon>Bacteria</taxon>
        <taxon>Bacillati</taxon>
        <taxon>Bacillota</taxon>
        <taxon>Bacilli</taxon>
        <taxon>Bacillales</taxon>
        <taxon>Bacillaceae</taxon>
        <taxon>Peribacillus</taxon>
    </lineage>
</organism>
<evidence type="ECO:0000256" key="2">
    <source>
        <dbReference type="ARBA" id="ARBA00022695"/>
    </source>
</evidence>
<dbReference type="SUPFAM" id="SSF52374">
    <property type="entry name" value="Nucleotidylyl transferase"/>
    <property type="match status" value="1"/>
</dbReference>
<dbReference type="GO" id="GO:0047348">
    <property type="term" value="F:glycerol-3-phosphate cytidylyltransferase activity"/>
    <property type="evidence" value="ECO:0007669"/>
    <property type="project" value="UniProtKB-UniRule"/>
</dbReference>
<dbReference type="AlphaFoldDB" id="A0A1B3XVA1"/>
<accession>A0A1B3XVA1</accession>
<dbReference type="PANTHER" id="PTHR43793:SF1">
    <property type="entry name" value="FAD SYNTHASE"/>
    <property type="match status" value="1"/>
</dbReference>
<dbReference type="EC" id="2.7.7.39" evidence="3"/>
<dbReference type="PANTHER" id="PTHR43793">
    <property type="entry name" value="FAD SYNTHASE"/>
    <property type="match status" value="1"/>
</dbReference>
<dbReference type="GO" id="GO:0046872">
    <property type="term" value="F:metal ion binding"/>
    <property type="evidence" value="ECO:0007669"/>
    <property type="project" value="InterPro"/>
</dbReference>
<dbReference type="InterPro" id="IPR050385">
    <property type="entry name" value="Archaeal_FAD_synthase"/>
</dbReference>
<dbReference type="Gene3D" id="3.40.50.620">
    <property type="entry name" value="HUPs"/>
    <property type="match status" value="1"/>
</dbReference>
<evidence type="ECO:0000313" key="6">
    <source>
        <dbReference type="Proteomes" id="UP000077926"/>
    </source>
</evidence>
<evidence type="ECO:0000313" key="5">
    <source>
        <dbReference type="EMBL" id="AOH57136.1"/>
    </source>
</evidence>
<dbReference type="NCBIfam" id="TIGR01518">
    <property type="entry name" value="g3p_cytidyltrns"/>
    <property type="match status" value="1"/>
</dbReference>
<sequence>MKKVITYGTFDLLHWGHINLLKRAKDLGDYLIVAISTDEFNALKDKKAYHSFENRKMILESIRYVDEVIPENKWAQKKEDILREGVDIFVMGDDWKGKFDELAEVCEVVYLPRTIGISTSQIKDDLLQVTNG</sequence>
<keyword evidence="1 5" id="KW-0808">Transferase</keyword>
<dbReference type="Pfam" id="PF01467">
    <property type="entry name" value="CTP_transf_like"/>
    <property type="match status" value="1"/>
</dbReference>
<evidence type="ECO:0000259" key="4">
    <source>
        <dbReference type="Pfam" id="PF01467"/>
    </source>
</evidence>
<name>A0A1B3XVA1_9BACI</name>
<dbReference type="InterPro" id="IPR006409">
    <property type="entry name" value="G3P_cytidylTrfase"/>
</dbReference>
<dbReference type="GO" id="GO:0005737">
    <property type="term" value="C:cytoplasm"/>
    <property type="evidence" value="ECO:0007669"/>
    <property type="project" value="InterPro"/>
</dbReference>
<dbReference type="InterPro" id="IPR004821">
    <property type="entry name" value="Cyt_trans-like"/>
</dbReference>
<dbReference type="RefSeq" id="WP_064467160.1">
    <property type="nucleotide sequence ID" value="NZ_CP017080.1"/>
</dbReference>
<dbReference type="OrthoDB" id="9802794at2"/>
<keyword evidence="6" id="KW-1185">Reference proteome</keyword>
<dbReference type="NCBIfam" id="TIGR00125">
    <property type="entry name" value="cyt_tran_rel"/>
    <property type="match status" value="1"/>
</dbReference>
<keyword evidence="2 5" id="KW-0548">Nucleotidyltransferase</keyword>
<feature type="domain" description="Cytidyltransferase-like" evidence="4">
    <location>
        <begin position="5"/>
        <end position="123"/>
    </location>
</feature>